<organism evidence="6 7">
    <name type="scientific">Thermocatellispora tengchongensis</name>
    <dbReference type="NCBI Taxonomy" id="1073253"/>
    <lineage>
        <taxon>Bacteria</taxon>
        <taxon>Bacillati</taxon>
        <taxon>Actinomycetota</taxon>
        <taxon>Actinomycetes</taxon>
        <taxon>Streptosporangiales</taxon>
        <taxon>Streptosporangiaceae</taxon>
        <taxon>Thermocatellispora</taxon>
    </lineage>
</organism>
<accession>A0A840PR79</accession>
<gene>
    <name evidence="6" type="ORF">HNP84_008229</name>
</gene>
<comment type="caution">
    <text evidence="6">The sequence shown here is derived from an EMBL/GenBank/DDBJ whole genome shotgun (WGS) entry which is preliminary data.</text>
</comment>
<feature type="domain" description="C-glycoside deglycosidase beta subunit" evidence="5">
    <location>
        <begin position="18"/>
        <end position="110"/>
    </location>
</feature>
<name>A0A840PR79_9ACTN</name>
<dbReference type="EMBL" id="JACHGN010000023">
    <property type="protein sequence ID" value="MBB5138475.1"/>
    <property type="molecule type" value="Genomic_DNA"/>
</dbReference>
<dbReference type="InterPro" id="IPR045959">
    <property type="entry name" value="CGDB"/>
</dbReference>
<keyword evidence="1" id="KW-0456">Lyase</keyword>
<keyword evidence="2" id="KW-0119">Carbohydrate metabolism</keyword>
<dbReference type="RefSeq" id="WP_185055345.1">
    <property type="nucleotide sequence ID" value="NZ_BAABIX010000019.1"/>
</dbReference>
<evidence type="ECO:0000259" key="5">
    <source>
        <dbReference type="Pfam" id="PF19906"/>
    </source>
</evidence>
<keyword evidence="7" id="KW-1185">Reference proteome</keyword>
<evidence type="ECO:0000313" key="6">
    <source>
        <dbReference type="EMBL" id="MBB5138475.1"/>
    </source>
</evidence>
<comment type="similarity">
    <text evidence="3">Belongs to the C-glycoside deglycosidase beta subunit family.</text>
</comment>
<protein>
    <recommendedName>
        <fullName evidence="4">C-deglycosylation enzyme beta subunit</fullName>
    </recommendedName>
</protein>
<evidence type="ECO:0000256" key="4">
    <source>
        <dbReference type="ARBA" id="ARBA00047208"/>
    </source>
</evidence>
<reference evidence="6 7" key="1">
    <citation type="submission" date="2020-08" db="EMBL/GenBank/DDBJ databases">
        <title>Genomic Encyclopedia of Type Strains, Phase IV (KMG-IV): sequencing the most valuable type-strain genomes for metagenomic binning, comparative biology and taxonomic classification.</title>
        <authorList>
            <person name="Goeker M."/>
        </authorList>
    </citation>
    <scope>NUCLEOTIDE SEQUENCE [LARGE SCALE GENOMIC DNA]</scope>
    <source>
        <strain evidence="6 7">DSM 45615</strain>
    </source>
</reference>
<evidence type="ECO:0000256" key="2">
    <source>
        <dbReference type="ARBA" id="ARBA00023277"/>
    </source>
</evidence>
<proteinExistence type="inferred from homology"/>
<dbReference type="GO" id="GO:0016829">
    <property type="term" value="F:lyase activity"/>
    <property type="evidence" value="ECO:0007669"/>
    <property type="project" value="UniProtKB-KW"/>
</dbReference>
<sequence length="135" mass="15549">MATHNTLLGDDSLIPHPDGFAVALRIPWYRSLWLSAVSEIRVNVDGVEIAQDRMHAELNGRSFPVQALKEQWDTLWFMQDRLHVVVHRDRPLRPGERLDVDVTISMRILYMQIAPMTYVTNRVHGHRELTARAAA</sequence>
<dbReference type="Proteomes" id="UP000578449">
    <property type="component" value="Unassembled WGS sequence"/>
</dbReference>
<dbReference type="AlphaFoldDB" id="A0A840PR79"/>
<evidence type="ECO:0000256" key="1">
    <source>
        <dbReference type="ARBA" id="ARBA00023239"/>
    </source>
</evidence>
<evidence type="ECO:0000256" key="3">
    <source>
        <dbReference type="ARBA" id="ARBA00046336"/>
    </source>
</evidence>
<dbReference type="Pfam" id="PF19906">
    <property type="entry name" value="CGDB"/>
    <property type="match status" value="1"/>
</dbReference>
<evidence type="ECO:0000313" key="7">
    <source>
        <dbReference type="Proteomes" id="UP000578449"/>
    </source>
</evidence>